<feature type="binding site" evidence="6">
    <location>
        <position position="129"/>
    </location>
    <ligand>
        <name>S-adenosyl-L-methionine</name>
        <dbReference type="ChEBI" id="CHEBI:59789"/>
    </ligand>
</feature>
<dbReference type="GO" id="GO:0005840">
    <property type="term" value="C:ribosome"/>
    <property type="evidence" value="ECO:0007669"/>
    <property type="project" value="UniProtKB-KW"/>
</dbReference>
<name>A0ABW1S6A9_9PROT</name>
<dbReference type="CDD" id="cd02440">
    <property type="entry name" value="AdoMet_MTases"/>
    <property type="match status" value="1"/>
</dbReference>
<comment type="function">
    <text evidence="6">Methylates ribosomal protein L11.</text>
</comment>
<comment type="catalytic activity">
    <reaction evidence="6">
        <text>L-lysyl-[protein] + 3 S-adenosyl-L-methionine = N(6),N(6),N(6)-trimethyl-L-lysyl-[protein] + 3 S-adenosyl-L-homocysteine + 3 H(+)</text>
        <dbReference type="Rhea" id="RHEA:54192"/>
        <dbReference type="Rhea" id="RHEA-COMP:9752"/>
        <dbReference type="Rhea" id="RHEA-COMP:13826"/>
        <dbReference type="ChEBI" id="CHEBI:15378"/>
        <dbReference type="ChEBI" id="CHEBI:29969"/>
        <dbReference type="ChEBI" id="CHEBI:57856"/>
        <dbReference type="ChEBI" id="CHEBI:59789"/>
        <dbReference type="ChEBI" id="CHEBI:61961"/>
    </reaction>
</comment>
<evidence type="ECO:0000256" key="4">
    <source>
        <dbReference type="ARBA" id="ARBA00022679"/>
    </source>
</evidence>
<dbReference type="PANTHER" id="PTHR43648:SF1">
    <property type="entry name" value="ELECTRON TRANSFER FLAVOPROTEIN BETA SUBUNIT LYSINE METHYLTRANSFERASE"/>
    <property type="match status" value="1"/>
</dbReference>
<keyword evidence="2 6" id="KW-0963">Cytoplasm</keyword>
<dbReference type="RefSeq" id="WP_377374608.1">
    <property type="nucleotide sequence ID" value="NZ_JBHSSW010000003.1"/>
</dbReference>
<dbReference type="HAMAP" id="MF_00735">
    <property type="entry name" value="Methyltr_PrmA"/>
    <property type="match status" value="1"/>
</dbReference>
<feature type="binding site" evidence="6">
    <location>
        <position position="174"/>
    </location>
    <ligand>
        <name>S-adenosyl-L-methionine</name>
        <dbReference type="ChEBI" id="CHEBI:59789"/>
    </ligand>
</feature>
<gene>
    <name evidence="6" type="primary">prmA</name>
    <name evidence="7" type="ORF">ACFQDM_01650</name>
</gene>
<dbReference type="Pfam" id="PF06325">
    <property type="entry name" value="PrmA"/>
    <property type="match status" value="1"/>
</dbReference>
<reference evidence="8" key="1">
    <citation type="journal article" date="2019" name="Int. J. Syst. Evol. Microbiol.">
        <title>The Global Catalogue of Microorganisms (GCM) 10K type strain sequencing project: providing services to taxonomists for standard genome sequencing and annotation.</title>
        <authorList>
            <consortium name="The Broad Institute Genomics Platform"/>
            <consortium name="The Broad Institute Genome Sequencing Center for Infectious Disease"/>
            <person name="Wu L."/>
            <person name="Ma J."/>
        </authorList>
    </citation>
    <scope>NUCLEOTIDE SEQUENCE [LARGE SCALE GENOMIC DNA]</scope>
    <source>
        <strain evidence="8">CGMCC-1.15741</strain>
    </source>
</reference>
<dbReference type="EC" id="2.1.1.-" evidence="6"/>
<protein>
    <recommendedName>
        <fullName evidence="6">Ribosomal protein L11 methyltransferase</fullName>
        <shortName evidence="6">L11 Mtase</shortName>
        <ecNumber evidence="6">2.1.1.-</ecNumber>
    </recommendedName>
</protein>
<evidence type="ECO:0000256" key="3">
    <source>
        <dbReference type="ARBA" id="ARBA00022603"/>
    </source>
</evidence>
<comment type="caution">
    <text evidence="7">The sequence shown here is derived from an EMBL/GenBank/DDBJ whole genome shotgun (WGS) entry which is preliminary data.</text>
</comment>
<keyword evidence="7" id="KW-0687">Ribonucleoprotein</keyword>
<dbReference type="Proteomes" id="UP001596303">
    <property type="component" value="Unassembled WGS sequence"/>
</dbReference>
<dbReference type="SUPFAM" id="SSF53335">
    <property type="entry name" value="S-adenosyl-L-methionine-dependent methyltransferases"/>
    <property type="match status" value="1"/>
</dbReference>
<evidence type="ECO:0000313" key="8">
    <source>
        <dbReference type="Proteomes" id="UP001596303"/>
    </source>
</evidence>
<keyword evidence="5 6" id="KW-0949">S-adenosyl-L-methionine</keyword>
<feature type="binding site" evidence="6">
    <location>
        <position position="221"/>
    </location>
    <ligand>
        <name>S-adenosyl-L-methionine</name>
        <dbReference type="ChEBI" id="CHEBI:59789"/>
    </ligand>
</feature>
<dbReference type="InterPro" id="IPR004498">
    <property type="entry name" value="Ribosomal_PrmA_MeTrfase"/>
</dbReference>
<dbReference type="GO" id="GO:0008168">
    <property type="term" value="F:methyltransferase activity"/>
    <property type="evidence" value="ECO:0007669"/>
    <property type="project" value="UniProtKB-KW"/>
</dbReference>
<dbReference type="Gene3D" id="3.40.50.150">
    <property type="entry name" value="Vaccinia Virus protein VP39"/>
    <property type="match status" value="1"/>
</dbReference>
<dbReference type="InterPro" id="IPR029063">
    <property type="entry name" value="SAM-dependent_MTases_sf"/>
</dbReference>
<dbReference type="EMBL" id="JBHSSW010000003">
    <property type="protein sequence ID" value="MFC6196761.1"/>
    <property type="molecule type" value="Genomic_DNA"/>
</dbReference>
<sequence length="310" mass="32820">MYIVSATAPRNVIEALADALTWLDPSPADAVDTKEETRITWRLDAYAQDEESAYGCAGIIELVDPDVNPVVQKLEDKDWVALSLEGLPAVHAGPFVVAGAHELARGWPGRIPVWIEAGPAFGTGHHGTTSGCLLALEKRARKGPLGKVLDIGTGSGVLAIAAVKRGASYAVASDIDAESIRVSKINGNNNRMGRTVRFLTATGTKSAIIQAQAPYDTIFANILARPLIGLSGDIAKVLRPGGAVILSGLLTHQEPSVRAAFNGRGLVLTDRIHKDGWSTLTYVKPKAKPVKKTPSLLADLKALMRAVDAD</sequence>
<keyword evidence="3 6" id="KW-0489">Methyltransferase</keyword>
<evidence type="ECO:0000256" key="1">
    <source>
        <dbReference type="ARBA" id="ARBA00009741"/>
    </source>
</evidence>
<feature type="binding site" evidence="6">
    <location>
        <position position="152"/>
    </location>
    <ligand>
        <name>S-adenosyl-L-methionine</name>
        <dbReference type="ChEBI" id="CHEBI:59789"/>
    </ligand>
</feature>
<evidence type="ECO:0000256" key="5">
    <source>
        <dbReference type="ARBA" id="ARBA00022691"/>
    </source>
</evidence>
<keyword evidence="7" id="KW-0689">Ribosomal protein</keyword>
<evidence type="ECO:0000313" key="7">
    <source>
        <dbReference type="EMBL" id="MFC6196761.1"/>
    </source>
</evidence>
<proteinExistence type="inferred from homology"/>
<comment type="similarity">
    <text evidence="1 6">Belongs to the methyltransferase superfamily. PrmA family.</text>
</comment>
<organism evidence="7 8">
    <name type="scientific">Ponticaulis profundi</name>
    <dbReference type="NCBI Taxonomy" id="2665222"/>
    <lineage>
        <taxon>Bacteria</taxon>
        <taxon>Pseudomonadati</taxon>
        <taxon>Pseudomonadota</taxon>
        <taxon>Alphaproteobacteria</taxon>
        <taxon>Hyphomonadales</taxon>
        <taxon>Hyphomonadaceae</taxon>
        <taxon>Ponticaulis</taxon>
    </lineage>
</organism>
<keyword evidence="8" id="KW-1185">Reference proteome</keyword>
<dbReference type="PANTHER" id="PTHR43648">
    <property type="entry name" value="ELECTRON TRANSFER FLAVOPROTEIN BETA SUBUNIT LYSINE METHYLTRANSFERASE"/>
    <property type="match status" value="1"/>
</dbReference>
<dbReference type="InterPro" id="IPR050078">
    <property type="entry name" value="Ribosomal_L11_MeTrfase_PrmA"/>
</dbReference>
<evidence type="ECO:0000256" key="2">
    <source>
        <dbReference type="ARBA" id="ARBA00022490"/>
    </source>
</evidence>
<comment type="subcellular location">
    <subcellularLocation>
        <location evidence="6">Cytoplasm</location>
    </subcellularLocation>
</comment>
<evidence type="ECO:0000256" key="6">
    <source>
        <dbReference type="HAMAP-Rule" id="MF_00735"/>
    </source>
</evidence>
<keyword evidence="4 6" id="KW-0808">Transferase</keyword>
<dbReference type="GO" id="GO:0032259">
    <property type="term" value="P:methylation"/>
    <property type="evidence" value="ECO:0007669"/>
    <property type="project" value="UniProtKB-KW"/>
</dbReference>
<accession>A0ABW1S6A9</accession>